<organism evidence="1 2">
    <name type="scientific">Calycina marina</name>
    <dbReference type="NCBI Taxonomy" id="1763456"/>
    <lineage>
        <taxon>Eukaryota</taxon>
        <taxon>Fungi</taxon>
        <taxon>Dikarya</taxon>
        <taxon>Ascomycota</taxon>
        <taxon>Pezizomycotina</taxon>
        <taxon>Leotiomycetes</taxon>
        <taxon>Helotiales</taxon>
        <taxon>Pezizellaceae</taxon>
        <taxon>Calycina</taxon>
    </lineage>
</organism>
<gene>
    <name evidence="1" type="ORF">BJ878DRAFT_394234</name>
</gene>
<protein>
    <submittedName>
        <fullName evidence="1">Uncharacterized protein</fullName>
    </submittedName>
</protein>
<proteinExistence type="predicted"/>
<comment type="caution">
    <text evidence="1">The sequence shown here is derived from an EMBL/GenBank/DDBJ whole genome shotgun (WGS) entry which is preliminary data.</text>
</comment>
<dbReference type="EMBL" id="MU254231">
    <property type="protein sequence ID" value="KAG9241322.1"/>
    <property type="molecule type" value="Genomic_DNA"/>
</dbReference>
<sequence>YDRHRDKCTPPSLDELLELETVAAANSKIFVVVDAHDGCQLSNGCRQKFLSGIFRKSSRPTTLPL</sequence>
<reference evidence="1" key="1">
    <citation type="journal article" date="2021" name="IMA Fungus">
        <title>Genomic characterization of three marine fungi, including Emericellopsis atlantica sp. nov. with signatures of a generalist lifestyle and marine biomass degradation.</title>
        <authorList>
            <person name="Hagestad O.C."/>
            <person name="Hou L."/>
            <person name="Andersen J.H."/>
            <person name="Hansen E.H."/>
            <person name="Altermark B."/>
            <person name="Li C."/>
            <person name="Kuhnert E."/>
            <person name="Cox R.J."/>
            <person name="Crous P.W."/>
            <person name="Spatafora J.W."/>
            <person name="Lail K."/>
            <person name="Amirebrahimi M."/>
            <person name="Lipzen A."/>
            <person name="Pangilinan J."/>
            <person name="Andreopoulos W."/>
            <person name="Hayes R.D."/>
            <person name="Ng V."/>
            <person name="Grigoriev I.V."/>
            <person name="Jackson S.A."/>
            <person name="Sutton T.D.S."/>
            <person name="Dobson A.D.W."/>
            <person name="Rama T."/>
        </authorList>
    </citation>
    <scope>NUCLEOTIDE SEQUENCE</scope>
    <source>
        <strain evidence="1">TRa3180A</strain>
    </source>
</reference>
<dbReference type="Proteomes" id="UP000887226">
    <property type="component" value="Unassembled WGS sequence"/>
</dbReference>
<dbReference type="AlphaFoldDB" id="A0A9P7YXR1"/>
<dbReference type="OrthoDB" id="195446at2759"/>
<evidence type="ECO:0000313" key="1">
    <source>
        <dbReference type="EMBL" id="KAG9241322.1"/>
    </source>
</evidence>
<feature type="non-terminal residue" evidence="1">
    <location>
        <position position="1"/>
    </location>
</feature>
<accession>A0A9P7YXR1</accession>
<evidence type="ECO:0000313" key="2">
    <source>
        <dbReference type="Proteomes" id="UP000887226"/>
    </source>
</evidence>
<name>A0A9P7YXR1_9HELO</name>
<feature type="non-terminal residue" evidence="1">
    <location>
        <position position="65"/>
    </location>
</feature>
<keyword evidence="2" id="KW-1185">Reference proteome</keyword>